<dbReference type="AlphaFoldDB" id="A0A4U9I3B7"/>
<reference evidence="2 3" key="1">
    <citation type="submission" date="2019-05" db="EMBL/GenBank/DDBJ databases">
        <authorList>
            <consortium name="Pathogen Informatics"/>
        </authorList>
    </citation>
    <scope>NUCLEOTIDE SEQUENCE [LARGE SCALE GENOMIC DNA]</scope>
    <source>
        <strain evidence="2 3">NCTC13032</strain>
    </source>
</reference>
<dbReference type="Proteomes" id="UP000310719">
    <property type="component" value="Chromosome"/>
</dbReference>
<protein>
    <submittedName>
        <fullName evidence="2">Uncharacterized protein</fullName>
    </submittedName>
</protein>
<sequence length="108" mass="12229">MRNWRQVDVHRRDAHQVEDGRAVDRQNAWLVAQDFCSMISMVLLLFATISLARRWMLPGDFQMVEVHRQKGTGDLQIEGVQGVMRICAAVSYISAISVGNQRQCAARG</sequence>
<gene>
    <name evidence="2" type="ORF">NCTC13032_04510</name>
</gene>
<keyword evidence="1" id="KW-0812">Transmembrane</keyword>
<accession>A0A4U9I3B7</accession>
<evidence type="ECO:0000313" key="2">
    <source>
        <dbReference type="EMBL" id="VTP69679.1"/>
    </source>
</evidence>
<keyword evidence="1" id="KW-0472">Membrane</keyword>
<organism evidence="2 3">
    <name type="scientific">Leclercia adecarboxylata</name>
    <dbReference type="NCBI Taxonomy" id="83655"/>
    <lineage>
        <taxon>Bacteria</taxon>
        <taxon>Pseudomonadati</taxon>
        <taxon>Pseudomonadota</taxon>
        <taxon>Gammaproteobacteria</taxon>
        <taxon>Enterobacterales</taxon>
        <taxon>Enterobacteriaceae</taxon>
        <taxon>Leclercia</taxon>
    </lineage>
</organism>
<dbReference type="EMBL" id="LR590464">
    <property type="protein sequence ID" value="VTP69679.1"/>
    <property type="molecule type" value="Genomic_DNA"/>
</dbReference>
<name>A0A4U9I3B7_9ENTR</name>
<proteinExistence type="predicted"/>
<evidence type="ECO:0000256" key="1">
    <source>
        <dbReference type="SAM" id="Phobius"/>
    </source>
</evidence>
<keyword evidence="1" id="KW-1133">Transmembrane helix</keyword>
<feature type="transmembrane region" description="Helical" evidence="1">
    <location>
        <begin position="28"/>
        <end position="52"/>
    </location>
</feature>
<evidence type="ECO:0000313" key="3">
    <source>
        <dbReference type="Proteomes" id="UP000310719"/>
    </source>
</evidence>